<organism evidence="12 13">
    <name type="scientific">Nepenthes gracilis</name>
    <name type="common">Slender pitcher plant</name>
    <dbReference type="NCBI Taxonomy" id="150966"/>
    <lineage>
        <taxon>Eukaryota</taxon>
        <taxon>Viridiplantae</taxon>
        <taxon>Streptophyta</taxon>
        <taxon>Embryophyta</taxon>
        <taxon>Tracheophyta</taxon>
        <taxon>Spermatophyta</taxon>
        <taxon>Magnoliopsida</taxon>
        <taxon>eudicotyledons</taxon>
        <taxon>Gunneridae</taxon>
        <taxon>Pentapetalae</taxon>
        <taxon>Caryophyllales</taxon>
        <taxon>Nepenthaceae</taxon>
        <taxon>Nepenthes</taxon>
    </lineage>
</organism>
<dbReference type="PRINTS" id="PR00019">
    <property type="entry name" value="LEURICHRPT"/>
</dbReference>
<evidence type="ECO:0000256" key="3">
    <source>
        <dbReference type="ARBA" id="ARBA00022475"/>
    </source>
</evidence>
<protein>
    <submittedName>
        <fullName evidence="12">Uncharacterized protein</fullName>
    </submittedName>
</protein>
<dbReference type="InterPro" id="IPR032675">
    <property type="entry name" value="LRR_dom_sf"/>
</dbReference>
<dbReference type="AlphaFoldDB" id="A0AAD3XSD5"/>
<dbReference type="InterPro" id="IPR001611">
    <property type="entry name" value="Leu-rich_rpt"/>
</dbReference>
<keyword evidence="5" id="KW-0812">Transmembrane</keyword>
<dbReference type="Pfam" id="PF13855">
    <property type="entry name" value="LRR_8"/>
    <property type="match status" value="1"/>
</dbReference>
<dbReference type="EMBL" id="BSYO01000014">
    <property type="protein sequence ID" value="GMH14460.1"/>
    <property type="molecule type" value="Genomic_DNA"/>
</dbReference>
<dbReference type="GO" id="GO:0005886">
    <property type="term" value="C:plasma membrane"/>
    <property type="evidence" value="ECO:0007669"/>
    <property type="project" value="UniProtKB-SubCell"/>
</dbReference>
<evidence type="ECO:0000256" key="6">
    <source>
        <dbReference type="ARBA" id="ARBA00022729"/>
    </source>
</evidence>
<evidence type="ECO:0000256" key="8">
    <source>
        <dbReference type="ARBA" id="ARBA00022989"/>
    </source>
</evidence>
<name>A0AAD3XSD5_NEPGR</name>
<dbReference type="FunFam" id="3.80.10.10:FF:000470">
    <property type="entry name" value="LRR receptor-like serine/threonine-protein kinase RPK2"/>
    <property type="match status" value="1"/>
</dbReference>
<keyword evidence="3" id="KW-1003">Cell membrane</keyword>
<evidence type="ECO:0000313" key="12">
    <source>
        <dbReference type="EMBL" id="GMH14460.1"/>
    </source>
</evidence>
<evidence type="ECO:0000256" key="7">
    <source>
        <dbReference type="ARBA" id="ARBA00022737"/>
    </source>
</evidence>
<evidence type="ECO:0000256" key="5">
    <source>
        <dbReference type="ARBA" id="ARBA00022692"/>
    </source>
</evidence>
<keyword evidence="11" id="KW-0325">Glycoprotein</keyword>
<evidence type="ECO:0000256" key="9">
    <source>
        <dbReference type="ARBA" id="ARBA00023136"/>
    </source>
</evidence>
<dbReference type="SUPFAM" id="SSF52058">
    <property type="entry name" value="L domain-like"/>
    <property type="match status" value="1"/>
</dbReference>
<evidence type="ECO:0000256" key="10">
    <source>
        <dbReference type="ARBA" id="ARBA00023170"/>
    </source>
</evidence>
<dbReference type="Proteomes" id="UP001279734">
    <property type="component" value="Unassembled WGS sequence"/>
</dbReference>
<keyword evidence="10" id="KW-0675">Receptor</keyword>
<evidence type="ECO:0000256" key="4">
    <source>
        <dbReference type="ARBA" id="ARBA00022614"/>
    </source>
</evidence>
<reference evidence="12" key="1">
    <citation type="submission" date="2023-05" db="EMBL/GenBank/DDBJ databases">
        <title>Nepenthes gracilis genome sequencing.</title>
        <authorList>
            <person name="Fukushima K."/>
        </authorList>
    </citation>
    <scope>NUCLEOTIDE SEQUENCE</scope>
    <source>
        <strain evidence="12">SING2019-196</strain>
    </source>
</reference>
<dbReference type="PANTHER" id="PTHR27004">
    <property type="entry name" value="RECEPTOR-LIKE PROTEIN 12 ISOFORM X1"/>
    <property type="match status" value="1"/>
</dbReference>
<keyword evidence="4" id="KW-0433">Leucine-rich repeat</keyword>
<keyword evidence="13" id="KW-1185">Reference proteome</keyword>
<comment type="subcellular location">
    <subcellularLocation>
        <location evidence="1">Cell membrane</location>
        <topology evidence="1">Single-pass type I membrane protein</topology>
    </subcellularLocation>
</comment>
<gene>
    <name evidence="12" type="ORF">Nepgr_016301</name>
</gene>
<dbReference type="GO" id="GO:0051606">
    <property type="term" value="P:detection of stimulus"/>
    <property type="evidence" value="ECO:0007669"/>
    <property type="project" value="UniProtKB-ARBA"/>
</dbReference>
<proteinExistence type="inferred from homology"/>
<sequence length="103" mass="11438">MMNSNEERGKMQYLHSFNYEDSVMLKMKGLDLKFSRIPTVVTTIDVSNNNLKGEIPEVIGNLVSLQCLNLTHNNFTGHISPSLASLSKLKSLDLSSNKLVGRA</sequence>
<evidence type="ECO:0000256" key="2">
    <source>
        <dbReference type="ARBA" id="ARBA00009592"/>
    </source>
</evidence>
<evidence type="ECO:0000256" key="1">
    <source>
        <dbReference type="ARBA" id="ARBA00004251"/>
    </source>
</evidence>
<keyword evidence="6" id="KW-0732">Signal</keyword>
<dbReference type="Gene3D" id="3.80.10.10">
    <property type="entry name" value="Ribonuclease Inhibitor"/>
    <property type="match status" value="1"/>
</dbReference>
<comment type="caution">
    <text evidence="12">The sequence shown here is derived from an EMBL/GenBank/DDBJ whole genome shotgun (WGS) entry which is preliminary data.</text>
</comment>
<keyword evidence="8" id="KW-1133">Transmembrane helix</keyword>
<evidence type="ECO:0000313" key="13">
    <source>
        <dbReference type="Proteomes" id="UP001279734"/>
    </source>
</evidence>
<keyword evidence="9" id="KW-0472">Membrane</keyword>
<keyword evidence="7" id="KW-0677">Repeat</keyword>
<comment type="similarity">
    <text evidence="2">Belongs to the RLP family.</text>
</comment>
<evidence type="ECO:0000256" key="11">
    <source>
        <dbReference type="ARBA" id="ARBA00023180"/>
    </source>
</evidence>
<accession>A0AAD3XSD5</accession>
<dbReference type="PANTHER" id="PTHR27004:SF428">
    <property type="entry name" value="OS01G0160600 PROTEIN"/>
    <property type="match status" value="1"/>
</dbReference>